<evidence type="ECO:0000313" key="3">
    <source>
        <dbReference type="Proteomes" id="UP000590811"/>
    </source>
</evidence>
<dbReference type="AlphaFoldDB" id="A0A839Q1B7"/>
<dbReference type="SUPFAM" id="SSF53850">
    <property type="entry name" value="Periplasmic binding protein-like II"/>
    <property type="match status" value="1"/>
</dbReference>
<feature type="signal peptide" evidence="1">
    <location>
        <begin position="1"/>
        <end position="31"/>
    </location>
</feature>
<dbReference type="RefSeq" id="WP_184511082.1">
    <property type="nucleotide sequence ID" value="NZ_JACHVT010000007.1"/>
</dbReference>
<evidence type="ECO:0000256" key="1">
    <source>
        <dbReference type="SAM" id="SignalP"/>
    </source>
</evidence>
<name>A0A839Q1B7_9MICO</name>
<reference evidence="2 3" key="1">
    <citation type="submission" date="2020-08" db="EMBL/GenBank/DDBJ databases">
        <title>Genomic Encyclopedia of Type Strains, Phase IV (KMG-V): Genome sequencing to study the core and pangenomes of soil and plant-associated prokaryotes.</title>
        <authorList>
            <person name="Whitman W."/>
        </authorList>
    </citation>
    <scope>NUCLEOTIDE SEQUENCE [LARGE SCALE GENOMIC DNA]</scope>
    <source>
        <strain evidence="2 3">B3ACCR2</strain>
    </source>
</reference>
<gene>
    <name evidence="2" type="ORF">FHW14_003274</name>
</gene>
<sequence length="426" mass="44904">MRPPTRPPGIRGLVPSLVSALAVVAVTTSCAAPQVAAPSGGSTSGAAGLSWAQVKEAARGQTVSLWMWGGDPKGNAYVDTVLTPAAAASGVTLRRVPVSDTKDALNRVLSERQAGVTDGKIDLVWVNGDNFSTGQQAGAWRCGWSESLPNMRYTDPKDPLLVNDFGAPVRGCESPWHKAQFTLVYDSAKVPDPPTSLAGVLEWAAAHPGRFTYPAPPDFTGSVFVRQVLYSTAGGYANVPATYDKAAFDRLTPALWKTLTDLRPSLWRQGSTYPRDSVALDKLYADGEVDMTMTYGPATLTDLVAKGTFPRTTRVLTLDEGTVGNASFLAIPASSPHQEAAMVVADLALSPAQQATKADPATWGQFTVLDTSRLSAGDADVFAALPASPVVPPYPVISKNANPELSAAWVAPLDEGWRRAVLSASP</sequence>
<protein>
    <submittedName>
        <fullName evidence="2">Putative spermidine/putrescine transport system substrate-binding protein</fullName>
    </submittedName>
</protein>
<evidence type="ECO:0000313" key="2">
    <source>
        <dbReference type="EMBL" id="MBB2988085.1"/>
    </source>
</evidence>
<dbReference type="Pfam" id="PF13416">
    <property type="entry name" value="SBP_bac_8"/>
    <property type="match status" value="1"/>
</dbReference>
<dbReference type="InterPro" id="IPR027020">
    <property type="entry name" value="YnjB"/>
</dbReference>
<proteinExistence type="predicted"/>
<dbReference type="PANTHER" id="PTHR42779">
    <property type="entry name" value="PROTEIN YNJB"/>
    <property type="match status" value="1"/>
</dbReference>
<dbReference type="Gene3D" id="3.40.190.10">
    <property type="entry name" value="Periplasmic binding protein-like II"/>
    <property type="match status" value="2"/>
</dbReference>
<dbReference type="InterPro" id="IPR006059">
    <property type="entry name" value="SBP"/>
</dbReference>
<dbReference type="NCBIfam" id="NF008633">
    <property type="entry name" value="PRK11622.1"/>
    <property type="match status" value="1"/>
</dbReference>
<dbReference type="EMBL" id="JACHVT010000007">
    <property type="protein sequence ID" value="MBB2988085.1"/>
    <property type="molecule type" value="Genomic_DNA"/>
</dbReference>
<dbReference type="PROSITE" id="PS51257">
    <property type="entry name" value="PROKAR_LIPOPROTEIN"/>
    <property type="match status" value="1"/>
</dbReference>
<dbReference type="PANTHER" id="PTHR42779:SF1">
    <property type="entry name" value="PROTEIN YNJB"/>
    <property type="match status" value="1"/>
</dbReference>
<accession>A0A839Q1B7</accession>
<organism evidence="2 3">
    <name type="scientific">Terracoccus luteus</name>
    <dbReference type="NCBI Taxonomy" id="53356"/>
    <lineage>
        <taxon>Bacteria</taxon>
        <taxon>Bacillati</taxon>
        <taxon>Actinomycetota</taxon>
        <taxon>Actinomycetes</taxon>
        <taxon>Micrococcales</taxon>
        <taxon>Intrasporangiaceae</taxon>
        <taxon>Terracoccus</taxon>
    </lineage>
</organism>
<feature type="chain" id="PRO_5032411500" evidence="1">
    <location>
        <begin position="32"/>
        <end position="426"/>
    </location>
</feature>
<keyword evidence="1" id="KW-0732">Signal</keyword>
<dbReference type="PIRSF" id="PIRSF029172">
    <property type="entry name" value="UCP029172_ABC_sbc_YnjB"/>
    <property type="match status" value="1"/>
</dbReference>
<dbReference type="Proteomes" id="UP000590811">
    <property type="component" value="Unassembled WGS sequence"/>
</dbReference>
<comment type="caution">
    <text evidence="2">The sequence shown here is derived from an EMBL/GenBank/DDBJ whole genome shotgun (WGS) entry which is preliminary data.</text>
</comment>